<dbReference type="RefSeq" id="WP_406855252.1">
    <property type="nucleotide sequence ID" value="NZ_CP157484.1"/>
</dbReference>
<name>A0AAU7JDG9_9HYPH</name>
<dbReference type="EMBL" id="CP157484">
    <property type="protein sequence ID" value="XBO38416.1"/>
    <property type="molecule type" value="Genomic_DNA"/>
</dbReference>
<feature type="domain" description="SnoaL-like" evidence="1">
    <location>
        <begin position="16"/>
        <end position="144"/>
    </location>
</feature>
<dbReference type="Pfam" id="PF13577">
    <property type="entry name" value="SnoaL_4"/>
    <property type="match status" value="1"/>
</dbReference>
<dbReference type="InterPro" id="IPR032710">
    <property type="entry name" value="NTF2-like_dom_sf"/>
</dbReference>
<dbReference type="InterPro" id="IPR037401">
    <property type="entry name" value="SnoaL-like"/>
</dbReference>
<dbReference type="AlphaFoldDB" id="A0AAU7JDG9"/>
<protein>
    <submittedName>
        <fullName evidence="2">Nuclear transport factor 2 family protein</fullName>
    </submittedName>
</protein>
<organism evidence="2">
    <name type="scientific">Alsobacter sp. KACC 23698</name>
    <dbReference type="NCBI Taxonomy" id="3149229"/>
    <lineage>
        <taxon>Bacteria</taxon>
        <taxon>Pseudomonadati</taxon>
        <taxon>Pseudomonadota</taxon>
        <taxon>Alphaproteobacteria</taxon>
        <taxon>Hyphomicrobiales</taxon>
        <taxon>Alsobacteraceae</taxon>
        <taxon>Alsobacter</taxon>
    </lineage>
</organism>
<gene>
    <name evidence="2" type="ORF">ABEG18_22365</name>
</gene>
<reference evidence="2" key="1">
    <citation type="submission" date="2024-05" db="EMBL/GenBank/DDBJ databases">
        <authorList>
            <person name="Kim S."/>
            <person name="Heo J."/>
            <person name="Choi H."/>
            <person name="Choi Y."/>
            <person name="Kwon S.-W."/>
            <person name="Kim Y."/>
        </authorList>
    </citation>
    <scope>NUCLEOTIDE SEQUENCE</scope>
    <source>
        <strain evidence="2">KACC 23698</strain>
    </source>
</reference>
<sequence length="162" mass="17863">MTASASPADLPEVPPADRAGILDALYRFGAGQDLDDRALFESAFTERSTVDFTGPAKILGTEIPVFEGRQAIADIIVGATSRLATSHTVSNPRILRFDAERAVLWCLVEAQHLPKDDRSRHLLLKNVYTTELVREEGHWVIARMLIENLWAQGDPKVLFPGA</sequence>
<dbReference type="Gene3D" id="3.10.450.50">
    <property type="match status" value="1"/>
</dbReference>
<dbReference type="SUPFAM" id="SSF54427">
    <property type="entry name" value="NTF2-like"/>
    <property type="match status" value="1"/>
</dbReference>
<evidence type="ECO:0000313" key="2">
    <source>
        <dbReference type="EMBL" id="XBO38416.1"/>
    </source>
</evidence>
<proteinExistence type="predicted"/>
<accession>A0AAU7JDG9</accession>
<evidence type="ECO:0000259" key="1">
    <source>
        <dbReference type="Pfam" id="PF13577"/>
    </source>
</evidence>